<dbReference type="Proteomes" id="UP000710849">
    <property type="component" value="Unassembled WGS sequence"/>
</dbReference>
<gene>
    <name evidence="1" type="ORF">EAE97_000377</name>
</gene>
<reference evidence="1 2" key="1">
    <citation type="journal article" date="2020" name="Genome Biol. Evol.">
        <title>Comparative genomics of Sclerotiniaceae.</title>
        <authorList>
            <person name="Valero Jimenez C.A."/>
            <person name="Steentjes M."/>
            <person name="Scholten O.E."/>
            <person name="Van Kan J.A.L."/>
        </authorList>
    </citation>
    <scope>NUCLEOTIDE SEQUENCE [LARGE SCALE GENOMIC DNA]</scope>
    <source>
        <strain evidence="1 2">MUCL 94</strain>
    </source>
</reference>
<name>A0A9P5J064_9HELO</name>
<dbReference type="AlphaFoldDB" id="A0A9P5J064"/>
<organism evidence="1 2">
    <name type="scientific">Botrytis byssoidea</name>
    <dbReference type="NCBI Taxonomy" id="139641"/>
    <lineage>
        <taxon>Eukaryota</taxon>
        <taxon>Fungi</taxon>
        <taxon>Dikarya</taxon>
        <taxon>Ascomycota</taxon>
        <taxon>Pezizomycotina</taxon>
        <taxon>Leotiomycetes</taxon>
        <taxon>Helotiales</taxon>
        <taxon>Sclerotiniaceae</taxon>
        <taxon>Botrytis</taxon>
    </lineage>
</organism>
<dbReference type="GeneID" id="62143966"/>
<keyword evidence="2" id="KW-1185">Reference proteome</keyword>
<evidence type="ECO:0000313" key="2">
    <source>
        <dbReference type="Proteomes" id="UP000710849"/>
    </source>
</evidence>
<sequence length="148" mass="17871">MRKRKNKLNQADRLRRVTAHIKPHKGLKIVDEFFLLITINNDWQVQTQRRSNKALLARLPEYLQHARRVRIEMLCRDPEDRRAHEDTVRKTELLTNIRNLLNEYADIDSVEVTFYMKREEDFDPCIPQLQAVILLYTLSFKEWTLYCD</sequence>
<protein>
    <submittedName>
        <fullName evidence="1">Uncharacterized protein</fullName>
    </submittedName>
</protein>
<comment type="caution">
    <text evidence="1">The sequence shown here is derived from an EMBL/GenBank/DDBJ whole genome shotgun (WGS) entry which is preliminary data.</text>
</comment>
<dbReference type="EMBL" id="RCSW01000001">
    <property type="protein sequence ID" value="KAF7955118.1"/>
    <property type="molecule type" value="Genomic_DNA"/>
</dbReference>
<proteinExistence type="predicted"/>
<evidence type="ECO:0000313" key="1">
    <source>
        <dbReference type="EMBL" id="KAF7955118.1"/>
    </source>
</evidence>
<accession>A0A9P5J064</accession>
<dbReference type="RefSeq" id="XP_038738248.1">
    <property type="nucleotide sequence ID" value="XM_038870887.1"/>
</dbReference>